<comment type="similarity">
    <text evidence="2">Belongs to the small GTPase superfamily. Rab family.</text>
</comment>
<evidence type="ECO:0000256" key="9">
    <source>
        <dbReference type="ARBA" id="ARBA00023288"/>
    </source>
</evidence>
<dbReference type="PROSITE" id="PS51419">
    <property type="entry name" value="RAB"/>
    <property type="match status" value="1"/>
</dbReference>
<keyword evidence="3" id="KW-0488">Methylation</keyword>
<keyword evidence="5" id="KW-0547">Nucleotide-binding</keyword>
<reference evidence="14" key="1">
    <citation type="submission" date="2018-07" db="EMBL/GenBank/DDBJ databases">
        <title>Comparative genomics of catfishes provides insights into carnivory and benthic adaptation.</title>
        <authorList>
            <person name="Zhang Y."/>
            <person name="Wang D."/>
            <person name="Peng Z."/>
            <person name="Zheng S."/>
            <person name="Shao F."/>
            <person name="Tao W."/>
        </authorList>
    </citation>
    <scope>NUCLEOTIDE SEQUENCE</scope>
    <source>
        <strain evidence="14">Chongqing</strain>
    </source>
</reference>
<dbReference type="AlphaFoldDB" id="A0AAD5ALT9"/>
<dbReference type="PROSITE" id="PS51421">
    <property type="entry name" value="RAS"/>
    <property type="match status" value="1"/>
</dbReference>
<evidence type="ECO:0000256" key="11">
    <source>
        <dbReference type="ARBA" id="ARBA00023329"/>
    </source>
</evidence>
<keyword evidence="8" id="KW-0472">Membrane</keyword>
<keyword evidence="6" id="KW-0333">Golgi apparatus</keyword>
<dbReference type="InterPro" id="IPR005225">
    <property type="entry name" value="Small_GTP-bd"/>
</dbReference>
<dbReference type="SMART" id="SM00173">
    <property type="entry name" value="RAS"/>
    <property type="match status" value="1"/>
</dbReference>
<dbReference type="SUPFAM" id="SSF52540">
    <property type="entry name" value="P-loop containing nucleoside triphosphate hydrolases"/>
    <property type="match status" value="1"/>
</dbReference>
<evidence type="ECO:0000256" key="8">
    <source>
        <dbReference type="ARBA" id="ARBA00023136"/>
    </source>
</evidence>
<comment type="caution">
    <text evidence="14">The sequence shown here is derived from an EMBL/GenBank/DDBJ whole genome shotgun (WGS) entry which is preliminary data.</text>
</comment>
<keyword evidence="11" id="KW-0968">Cytoplasmic vesicle</keyword>
<dbReference type="InterPro" id="IPR027417">
    <property type="entry name" value="P-loop_NTPase"/>
</dbReference>
<evidence type="ECO:0000313" key="15">
    <source>
        <dbReference type="Proteomes" id="UP001205998"/>
    </source>
</evidence>
<name>A0AAD5ALT9_SILAS</name>
<evidence type="ECO:0000256" key="12">
    <source>
        <dbReference type="ARBA" id="ARBA00037864"/>
    </source>
</evidence>
<gene>
    <name evidence="14" type="ORF">C0J50_22431</name>
</gene>
<proteinExistence type="inferred from homology"/>
<sequence>ASLTMQSAGLEQEDSFDFLFKIILIGDTDVGKTSVIQRFKTGMFSERQQSTIGVDFIVRTVNIQGRKVKMQVWDTAGQERFRTITQSYYRSAHAAMITYDITRRSTFNSVPQWIQEMEQYGAANVLLALIGNKCDMESERQVEFNEACTLANQKGIVVALETSAKEAQNVDQAFIVMARELLACNGLAVREDGYHMDSRRILLRSNTKTIESPTNTVEKKTC</sequence>
<comment type="subcellular location">
    <subcellularLocation>
        <location evidence="1">Cytoplasmic vesicle</location>
        <location evidence="1">Phagosome membrane</location>
        <topology evidence="1">Lipid-anchor</topology>
        <orientation evidence="1">Cytoplasmic side</orientation>
    </subcellularLocation>
    <subcellularLocation>
        <location evidence="12">Golgi apparatus</location>
        <location evidence="12">trans-Golgi network membrane</location>
        <topology evidence="12">Lipid-anchor</topology>
    </subcellularLocation>
</comment>
<dbReference type="SMART" id="SM00175">
    <property type="entry name" value="RAB"/>
    <property type="match status" value="1"/>
</dbReference>
<evidence type="ECO:0000256" key="6">
    <source>
        <dbReference type="ARBA" id="ARBA00023034"/>
    </source>
</evidence>
<keyword evidence="9" id="KW-0449">Lipoprotein</keyword>
<keyword evidence="10" id="KW-0636">Prenylation</keyword>
<evidence type="ECO:0000256" key="13">
    <source>
        <dbReference type="ARBA" id="ARBA00067841"/>
    </source>
</evidence>
<keyword evidence="7" id="KW-0342">GTP-binding</keyword>
<dbReference type="PANTHER" id="PTHR47979">
    <property type="entry name" value="DRAB11-RELATED"/>
    <property type="match status" value="1"/>
</dbReference>
<keyword evidence="4" id="KW-0597">Phosphoprotein</keyword>
<dbReference type="GO" id="GO:0003924">
    <property type="term" value="F:GTPase activity"/>
    <property type="evidence" value="ECO:0007669"/>
    <property type="project" value="InterPro"/>
</dbReference>
<dbReference type="PRINTS" id="PR00449">
    <property type="entry name" value="RASTRNSFRMNG"/>
</dbReference>
<dbReference type="GO" id="GO:0005525">
    <property type="term" value="F:GTP binding"/>
    <property type="evidence" value="ECO:0007669"/>
    <property type="project" value="UniProtKB-KW"/>
</dbReference>
<dbReference type="InterPro" id="IPR001806">
    <property type="entry name" value="Small_GTPase"/>
</dbReference>
<dbReference type="GO" id="GO:0005794">
    <property type="term" value="C:Golgi apparatus"/>
    <property type="evidence" value="ECO:0007669"/>
    <property type="project" value="UniProtKB-SubCell"/>
</dbReference>
<dbReference type="FunFam" id="3.40.50.300:FF:000803">
    <property type="entry name" value="Ras-related protein Rab-43"/>
    <property type="match status" value="1"/>
</dbReference>
<protein>
    <recommendedName>
        <fullName evidence="13">Ras-related protein Rab-43</fullName>
    </recommendedName>
</protein>
<feature type="non-terminal residue" evidence="14">
    <location>
        <position position="222"/>
    </location>
</feature>
<dbReference type="SMART" id="SM00174">
    <property type="entry name" value="RHO"/>
    <property type="match status" value="1"/>
</dbReference>
<evidence type="ECO:0000256" key="4">
    <source>
        <dbReference type="ARBA" id="ARBA00022553"/>
    </source>
</evidence>
<evidence type="ECO:0000256" key="1">
    <source>
        <dbReference type="ARBA" id="ARBA00004616"/>
    </source>
</evidence>
<dbReference type="GO" id="GO:0030670">
    <property type="term" value="C:phagocytic vesicle membrane"/>
    <property type="evidence" value="ECO:0007669"/>
    <property type="project" value="UniProtKB-SubCell"/>
</dbReference>
<dbReference type="Gene3D" id="3.40.50.300">
    <property type="entry name" value="P-loop containing nucleotide triphosphate hydrolases"/>
    <property type="match status" value="1"/>
</dbReference>
<evidence type="ECO:0000313" key="14">
    <source>
        <dbReference type="EMBL" id="KAI5617842.1"/>
    </source>
</evidence>
<evidence type="ECO:0000256" key="2">
    <source>
        <dbReference type="ARBA" id="ARBA00006270"/>
    </source>
</evidence>
<evidence type="ECO:0000256" key="3">
    <source>
        <dbReference type="ARBA" id="ARBA00022481"/>
    </source>
</evidence>
<evidence type="ECO:0000256" key="5">
    <source>
        <dbReference type="ARBA" id="ARBA00022741"/>
    </source>
</evidence>
<dbReference type="EMBL" id="MU551697">
    <property type="protein sequence ID" value="KAI5617842.1"/>
    <property type="molecule type" value="Genomic_DNA"/>
</dbReference>
<dbReference type="NCBIfam" id="TIGR00231">
    <property type="entry name" value="small_GTP"/>
    <property type="match status" value="1"/>
</dbReference>
<evidence type="ECO:0000256" key="10">
    <source>
        <dbReference type="ARBA" id="ARBA00023289"/>
    </source>
</evidence>
<organism evidence="14 15">
    <name type="scientific">Silurus asotus</name>
    <name type="common">Amur catfish</name>
    <name type="synonym">Parasilurus asotus</name>
    <dbReference type="NCBI Taxonomy" id="30991"/>
    <lineage>
        <taxon>Eukaryota</taxon>
        <taxon>Metazoa</taxon>
        <taxon>Chordata</taxon>
        <taxon>Craniata</taxon>
        <taxon>Vertebrata</taxon>
        <taxon>Euteleostomi</taxon>
        <taxon>Actinopterygii</taxon>
        <taxon>Neopterygii</taxon>
        <taxon>Teleostei</taxon>
        <taxon>Ostariophysi</taxon>
        <taxon>Siluriformes</taxon>
        <taxon>Siluridae</taxon>
        <taxon>Silurus</taxon>
    </lineage>
</organism>
<dbReference type="Proteomes" id="UP001205998">
    <property type="component" value="Unassembled WGS sequence"/>
</dbReference>
<feature type="non-terminal residue" evidence="14">
    <location>
        <position position="1"/>
    </location>
</feature>
<dbReference type="Pfam" id="PF00071">
    <property type="entry name" value="Ras"/>
    <property type="match status" value="1"/>
</dbReference>
<dbReference type="InterPro" id="IPR050209">
    <property type="entry name" value="Rab_GTPases_membrane_traffic"/>
</dbReference>
<accession>A0AAD5ALT9</accession>
<evidence type="ECO:0000256" key="7">
    <source>
        <dbReference type="ARBA" id="ARBA00023134"/>
    </source>
</evidence>
<keyword evidence="15" id="KW-1185">Reference proteome</keyword>
<dbReference type="SMART" id="SM00176">
    <property type="entry name" value="RAN"/>
    <property type="match status" value="1"/>
</dbReference>